<name>A0ABN9NXQ4_9MYCO</name>
<evidence type="ECO:0000256" key="1">
    <source>
        <dbReference type="SAM" id="MobiDB-lite"/>
    </source>
</evidence>
<dbReference type="InterPro" id="IPR011335">
    <property type="entry name" value="Restrct_endonuc-II-like"/>
</dbReference>
<keyword evidence="3" id="KW-1185">Reference proteome</keyword>
<organism evidence="2 3">
    <name type="scientific">[Mycobacterium] wendilense</name>
    <dbReference type="NCBI Taxonomy" id="3064284"/>
    <lineage>
        <taxon>Bacteria</taxon>
        <taxon>Bacillati</taxon>
        <taxon>Actinomycetota</taxon>
        <taxon>Actinomycetes</taxon>
        <taxon>Mycobacteriales</taxon>
        <taxon>Mycobacteriaceae</taxon>
        <taxon>Mycolicibacter</taxon>
    </lineage>
</organism>
<feature type="compositionally biased region" description="Basic and acidic residues" evidence="1">
    <location>
        <begin position="300"/>
        <end position="312"/>
    </location>
</feature>
<gene>
    <name evidence="2" type="ORF">MU0050_000488</name>
</gene>
<evidence type="ECO:0008006" key="4">
    <source>
        <dbReference type="Google" id="ProtNLM"/>
    </source>
</evidence>
<evidence type="ECO:0000313" key="3">
    <source>
        <dbReference type="Proteomes" id="UP001190466"/>
    </source>
</evidence>
<dbReference type="EMBL" id="OY726395">
    <property type="protein sequence ID" value="CAJ1579399.1"/>
    <property type="molecule type" value="Genomic_DNA"/>
</dbReference>
<proteinExistence type="predicted"/>
<feature type="region of interest" description="Disordered" evidence="1">
    <location>
        <begin position="289"/>
        <end position="321"/>
    </location>
</feature>
<dbReference type="RefSeq" id="WP_316513983.1">
    <property type="nucleotide sequence ID" value="NZ_OY726395.1"/>
</dbReference>
<protein>
    <recommendedName>
        <fullName evidence="4">DUF559 domain-containing protein</fullName>
    </recommendedName>
</protein>
<dbReference type="Proteomes" id="UP001190466">
    <property type="component" value="Chromosome"/>
</dbReference>
<reference evidence="2 3" key="1">
    <citation type="submission" date="2023-08" db="EMBL/GenBank/DDBJ databases">
        <authorList>
            <person name="Folkvardsen B D."/>
            <person name="Norman A."/>
        </authorList>
    </citation>
    <scope>NUCLEOTIDE SEQUENCE [LARGE SCALE GENOMIC DNA]</scope>
    <source>
        <strain evidence="2 3">Mu0050</strain>
    </source>
</reference>
<accession>A0ABN9NXQ4</accession>
<sequence>MSMPEWPFRAAEAVANGELTPRELRRLYSGVYPGVWVPRGVELSARQRAKAAWLWSRRQGVLAGLSASATLGAKWVKAGLPAELVHRNLRAPAGITVYNDHLPITEIGVVAGMRATTPARTAFDLGRRLPLVEGVQRIDALLNATGNKVADVEAVMAAHPGVRGLRQLRETLALVDDGAESPYESLTRVLLVQAGFPPPETQIEVRDEFGVVFARLDFGWREFGVGVDFDGAHHWTDSRQRTWDVERYARLPELGWMDIRVTAGMLHNTPRVVIERVGAALIARGCPRRGEPAYSSAAAARREGNGNVDDGRSAPTSPGYE</sequence>
<evidence type="ECO:0000313" key="2">
    <source>
        <dbReference type="EMBL" id="CAJ1579399.1"/>
    </source>
</evidence>
<dbReference type="SUPFAM" id="SSF52980">
    <property type="entry name" value="Restriction endonuclease-like"/>
    <property type="match status" value="1"/>
</dbReference>